<reference evidence="1" key="1">
    <citation type="submission" date="2024-10" db="EMBL/GenBank/DDBJ databases">
        <title>Aeromonas and Pseudomonas from the Cagarras Archipelago, Rio de Janeiro, Brazil.</title>
        <authorList>
            <person name="Canellas A.L.B."/>
            <person name="Laport M.S."/>
        </authorList>
    </citation>
    <scope>NUCLEOTIDE SEQUENCE</scope>
    <source>
        <strain evidence="1">ACP-7</strain>
    </source>
</reference>
<evidence type="ECO:0000313" key="1">
    <source>
        <dbReference type="EMBL" id="MFJ1337252.1"/>
    </source>
</evidence>
<organism evidence="1 2">
    <name type="scientific">Pseudomonas caricapapayae</name>
    <dbReference type="NCBI Taxonomy" id="46678"/>
    <lineage>
        <taxon>Bacteria</taxon>
        <taxon>Pseudomonadati</taxon>
        <taxon>Pseudomonadota</taxon>
        <taxon>Gammaproteobacteria</taxon>
        <taxon>Pseudomonadales</taxon>
        <taxon>Pseudomonadaceae</taxon>
        <taxon>Pseudomonas</taxon>
    </lineage>
</organism>
<name>A0ACC7LV91_9PSED</name>
<gene>
    <name evidence="1" type="ORF">ACIKP7_03825</name>
</gene>
<evidence type="ECO:0000313" key="2">
    <source>
        <dbReference type="Proteomes" id="UP001615411"/>
    </source>
</evidence>
<proteinExistence type="predicted"/>
<dbReference type="Proteomes" id="UP001615411">
    <property type="component" value="Unassembled WGS sequence"/>
</dbReference>
<accession>A0ACC7LV91</accession>
<sequence length="141" mass="15557">MNKYTLDLEKLKAVHRTSNALAISEPRVLPPPAMPEAVDGKLIMSKLSPRTPMTFDYPGISGDLQGLEQVRIHFNANGWGNSQTIRAEDAKTPLQFKGSIPKSLIAYNIGETFVLPGIIELTFKDTIIEVEIPRLELAVEA</sequence>
<protein>
    <submittedName>
        <fullName evidence="1">Uncharacterized protein</fullName>
    </submittedName>
</protein>
<dbReference type="EMBL" id="JBIUGF010000007">
    <property type="protein sequence ID" value="MFJ1337252.1"/>
    <property type="molecule type" value="Genomic_DNA"/>
</dbReference>
<keyword evidence="2" id="KW-1185">Reference proteome</keyword>
<comment type="caution">
    <text evidence="1">The sequence shown here is derived from an EMBL/GenBank/DDBJ whole genome shotgun (WGS) entry which is preliminary data.</text>
</comment>